<feature type="transmembrane region" description="Helical" evidence="17">
    <location>
        <begin position="12"/>
        <end position="32"/>
    </location>
</feature>
<sequence>MGVNWTRRETPSCAGFVVALAAVIFSCLLIGVTGQDGQAMTAEEKSKIREQILEMFDHAYNSYMDYAYPADELMPLSCRGRVRGLEPNRGDIDDSLGKFSLTLIDSLDTLVLLNKLDEFEEAVRKTVRDVRLDNDIVVSVFETNIRVLGGLLGAHVMADVLKQRGERMQWYRDELLHMAKELGYRLLPAFNTTSGLPYPRVNLRYGVVNPLSRTGTESDTCTACAGTMILEFAALSRLSGDTIFEEHARKAMDVLWEKRQRGSDLVGTVINIHNGDWVRRDSGVGAGIDSYYEYLMKAYILLGDKVYLERFNTHYSAIMKYISQPPLLLNVHMHNPTVNVRSWMDSLLAFFPGLQVLRGDLKPAIETHEMLYQVTKQHNFLPEAFTTEFRVHWGQHPLRPEFAESTYFLYKATGDPYYLKVGQSIVEKLNAHARVPCGFAAVQDVRTGTHEDRMDSFFLAEMFKYLYLLFSEKSQLPIDIDDYIFTTEAHLLPVSLSTTQPSCHTNNTEPQAHEDDLFSYSCPSAQTLFPNNPTFAKTIRDGYKYLTGVGRAQQASSVRGIELPLHDTGLEPVEFLKSMGISLTPLTELISASQGSASRDSQKGVFKLKLVAEVSQTPEHEEVVPLIVQLISPPFLGRTVLTAGPAKFGIDLTKQEHGVKGSIVKSVPYMACGPIENAVKLQGHIALALRGDCMFAAKARRLQEAGAIGVIFIDHREGSSSAETPLFQMVGDGEPTDDITVPLVFLFSKEGATLTAALQEHHNVDVLLLPKEKQLGKEKHEKLNIKFRLAKEGELAEGETESTTIQLVLEQSESATETDTEAASLTGDNQKTCTFPQKDPENSP</sequence>
<evidence type="ECO:0000256" key="11">
    <source>
        <dbReference type="ARBA" id="ARBA00047669"/>
    </source>
</evidence>
<comment type="catalytic activity">
    <reaction evidence="11">
        <text>N(4)-(alpha-D-Man-(1-&gt;2)-alpha-D-Man-(1-&gt;2)-alpha-D-Man-(1-&gt;3)-[alpha-D-Man-(1-&gt;3)-[alpha-D-Man-(1-&gt;2)-alpha-D-Man-(1-&gt;6)]-alpha-D-Man-(1-&gt;6)]-beta-D-Man-(1-&gt;4)-beta-D-GlcNAc-(1-&gt;4)-beta-D-GlcNAc)-L-asparaginyl-[protein] (N-glucan mannose isomer 8A1,2,3B1,3) + 3 H2O = N(4)-(alpha-D-Man-(1-&gt;3)-[alpha-D-Man-(1-&gt;3)-[alpha-D-Man-(1-&gt;6)]-alpha-D-Man-(1-&gt;6)]-beta-D-Man-(1-&gt;4)-beta-D-GlcNAc-(1-&gt;4)-beta-D-GlcNAc)-L-asparaginyl-[protein] (N-glucan mannose isomer 5A1,2) + 3 beta-D-mannose</text>
        <dbReference type="Rhea" id="RHEA:56028"/>
        <dbReference type="Rhea" id="RHEA-COMP:14358"/>
        <dbReference type="Rhea" id="RHEA-COMP:14367"/>
        <dbReference type="ChEBI" id="CHEBI:15377"/>
        <dbReference type="ChEBI" id="CHEBI:28563"/>
        <dbReference type="ChEBI" id="CHEBI:59087"/>
        <dbReference type="ChEBI" id="CHEBI:60628"/>
        <dbReference type="EC" id="3.2.1.113"/>
    </reaction>
</comment>
<dbReference type="SUPFAM" id="SSF52025">
    <property type="entry name" value="PA domain"/>
    <property type="match status" value="1"/>
</dbReference>
<keyword evidence="20" id="KW-1185">Reference proteome</keyword>
<dbReference type="InterPro" id="IPR046450">
    <property type="entry name" value="PA_dom_sf"/>
</dbReference>
<keyword evidence="6" id="KW-0732">Signal</keyword>
<dbReference type="PANTHER" id="PTHR45679">
    <property type="entry name" value="ER DEGRADATION-ENHANCING ALPHA-MANNOSIDASE-LIKE PROTEIN 2"/>
    <property type="match status" value="1"/>
</dbReference>
<evidence type="ECO:0000256" key="8">
    <source>
        <dbReference type="ARBA" id="ARBA00022824"/>
    </source>
</evidence>
<dbReference type="InterPro" id="IPR044674">
    <property type="entry name" value="EDEM1/2/3"/>
</dbReference>
<feature type="region of interest" description="Disordered" evidence="16">
    <location>
        <begin position="810"/>
        <end position="844"/>
    </location>
</feature>
<dbReference type="GO" id="GO:1904380">
    <property type="term" value="P:endoplasmic reticulum mannose trimming"/>
    <property type="evidence" value="ECO:0007669"/>
    <property type="project" value="InterPro"/>
</dbReference>
<dbReference type="FunFam" id="1.50.10.10:FF:000008">
    <property type="entry name" value="alpha-1,2-Mannosidase"/>
    <property type="match status" value="1"/>
</dbReference>
<evidence type="ECO:0000256" key="1">
    <source>
        <dbReference type="ARBA" id="ARBA00001913"/>
    </source>
</evidence>
<dbReference type="InterPro" id="IPR036026">
    <property type="entry name" value="Seven-hairpin_glycosidases"/>
</dbReference>
<evidence type="ECO:0000256" key="7">
    <source>
        <dbReference type="ARBA" id="ARBA00022801"/>
    </source>
</evidence>
<dbReference type="GO" id="GO:0006986">
    <property type="term" value="P:response to unfolded protein"/>
    <property type="evidence" value="ECO:0007669"/>
    <property type="project" value="UniProtKB-KW"/>
</dbReference>
<feature type="active site" description="Proton donor" evidence="13">
    <location>
        <position position="142"/>
    </location>
</feature>
<evidence type="ECO:0000256" key="10">
    <source>
        <dbReference type="ARBA" id="ARBA00023230"/>
    </source>
</evidence>
<dbReference type="Proteomes" id="UP000281406">
    <property type="component" value="Unassembled WGS sequence"/>
</dbReference>
<keyword evidence="10" id="KW-0834">Unfolded protein response</keyword>
<dbReference type="AlphaFoldDB" id="A0A3N0YML9"/>
<feature type="active site" evidence="13">
    <location>
        <position position="401"/>
    </location>
</feature>
<comment type="pathway">
    <text evidence="3">Protein modification; protein glycosylation.</text>
</comment>
<name>A0A3N0YML9_ANAGA</name>
<evidence type="ECO:0000256" key="12">
    <source>
        <dbReference type="ARBA" id="ARBA00048605"/>
    </source>
</evidence>
<dbReference type="EMBL" id="RJVU01035392">
    <property type="protein sequence ID" value="ROL47453.1"/>
    <property type="molecule type" value="Genomic_DNA"/>
</dbReference>
<evidence type="ECO:0000256" key="17">
    <source>
        <dbReference type="SAM" id="Phobius"/>
    </source>
</evidence>
<dbReference type="InterPro" id="IPR001382">
    <property type="entry name" value="Glyco_hydro_47"/>
</dbReference>
<accession>A0A3N0YML9</accession>
<keyword evidence="7 15" id="KW-0378">Hydrolase</keyword>
<evidence type="ECO:0000256" key="14">
    <source>
        <dbReference type="PIRSR" id="PIRSR601382-2"/>
    </source>
</evidence>
<comment type="catalytic activity">
    <reaction evidence="12">
        <text>N(4)-(alpha-D-Man-(1-&gt;2)-alpha-D-Man-(1-&gt;2)-alpha-D-Man-(1-&gt;3)-[alpha-D-Man-(1-&gt;2)-alpha-D-Man-(1-&gt;3)-[alpha-D-Man-(1-&gt;2)-alpha-D-Man-(1-&gt;6)]-alpha-D-Man-(1-&gt;6)]-beta-D-Man-(1-&gt;4)-beta-D-GlcNAc-(1-&gt;4)-beta-D-GlcNAc)-L-asparaginyl-[protein] (N-glucan mannose isomer 9A1,2,3B1,2,3) + 4 H2O = N(4)-(alpha-D-Man-(1-&gt;3)-[alpha-D-Man-(1-&gt;3)-[alpha-D-Man-(1-&gt;6)]-alpha-D-Man-(1-&gt;6)]-beta-D-Man-(1-&gt;4)-beta-D-GlcNAc-(1-&gt;4)-beta-D-GlcNAc)-L-asparaginyl-[protein] (N-glucan mannose isomer 5A1,2) + 4 beta-D-mannose</text>
        <dbReference type="Rhea" id="RHEA:56008"/>
        <dbReference type="Rhea" id="RHEA-COMP:14356"/>
        <dbReference type="Rhea" id="RHEA-COMP:14367"/>
        <dbReference type="ChEBI" id="CHEBI:15377"/>
        <dbReference type="ChEBI" id="CHEBI:28563"/>
        <dbReference type="ChEBI" id="CHEBI:59087"/>
        <dbReference type="ChEBI" id="CHEBI:139493"/>
        <dbReference type="EC" id="3.2.1.113"/>
    </reaction>
</comment>
<keyword evidence="8" id="KW-0256">Endoplasmic reticulum</keyword>
<keyword evidence="17" id="KW-1133">Transmembrane helix</keyword>
<feature type="compositionally biased region" description="Polar residues" evidence="16">
    <location>
        <begin position="810"/>
        <end position="835"/>
    </location>
</feature>
<dbReference type="PANTHER" id="PTHR45679:SF1">
    <property type="entry name" value="ALPHA-1,2-MANNOSIDASE"/>
    <property type="match status" value="1"/>
</dbReference>
<dbReference type="GO" id="GO:0005509">
    <property type="term" value="F:calcium ion binding"/>
    <property type="evidence" value="ECO:0007669"/>
    <property type="project" value="InterPro"/>
</dbReference>
<keyword evidence="17" id="KW-0812">Transmembrane</keyword>
<evidence type="ECO:0000256" key="13">
    <source>
        <dbReference type="PIRSR" id="PIRSR601382-1"/>
    </source>
</evidence>
<dbReference type="GO" id="GO:0005975">
    <property type="term" value="P:carbohydrate metabolic process"/>
    <property type="evidence" value="ECO:0007669"/>
    <property type="project" value="InterPro"/>
</dbReference>
<evidence type="ECO:0000256" key="4">
    <source>
        <dbReference type="ARBA" id="ARBA00007658"/>
    </source>
</evidence>
<dbReference type="GO" id="GO:0016020">
    <property type="term" value="C:membrane"/>
    <property type="evidence" value="ECO:0007669"/>
    <property type="project" value="InterPro"/>
</dbReference>
<evidence type="ECO:0000256" key="16">
    <source>
        <dbReference type="SAM" id="MobiDB-lite"/>
    </source>
</evidence>
<keyword evidence="17" id="KW-0472">Membrane</keyword>
<dbReference type="PROSITE" id="PS51257">
    <property type="entry name" value="PROKAR_LIPOPROTEIN"/>
    <property type="match status" value="1"/>
</dbReference>
<keyword evidence="5 14" id="KW-0479">Metal-binding</keyword>
<dbReference type="PRINTS" id="PR00747">
    <property type="entry name" value="GLYHDRLASE47"/>
</dbReference>
<dbReference type="GO" id="GO:0004571">
    <property type="term" value="F:mannosyl-oligosaccharide 1,2-alpha-mannosidase activity"/>
    <property type="evidence" value="ECO:0007669"/>
    <property type="project" value="UniProtKB-EC"/>
</dbReference>
<reference evidence="19 20" key="1">
    <citation type="submission" date="2018-10" db="EMBL/GenBank/DDBJ databases">
        <title>Genome assembly for a Yunnan-Guizhou Plateau 3E fish, Anabarilius grahami (Regan), and its evolutionary and genetic applications.</title>
        <authorList>
            <person name="Jiang W."/>
        </authorList>
    </citation>
    <scope>NUCLEOTIDE SEQUENCE [LARGE SCALE GENOMIC DNA]</scope>
    <source>
        <strain evidence="19">AG-KIZ</strain>
        <tissue evidence="19">Muscle</tissue>
    </source>
</reference>
<dbReference type="Pfam" id="PF01532">
    <property type="entry name" value="Glyco_hydro_47"/>
    <property type="match status" value="1"/>
</dbReference>
<dbReference type="GO" id="GO:0044322">
    <property type="term" value="C:endoplasmic reticulum quality control compartment"/>
    <property type="evidence" value="ECO:0007669"/>
    <property type="project" value="GOC"/>
</dbReference>
<keyword evidence="14" id="KW-0106">Calcium</keyword>
<keyword evidence="9" id="KW-0325">Glycoprotein</keyword>
<evidence type="ECO:0000256" key="5">
    <source>
        <dbReference type="ARBA" id="ARBA00022723"/>
    </source>
</evidence>
<evidence type="ECO:0000313" key="19">
    <source>
        <dbReference type="EMBL" id="ROL47453.1"/>
    </source>
</evidence>
<keyword evidence="15" id="KW-0326">Glycosidase</keyword>
<dbReference type="InterPro" id="IPR012341">
    <property type="entry name" value="6hp_glycosidase-like_sf"/>
</dbReference>
<proteinExistence type="inferred from homology"/>
<comment type="similarity">
    <text evidence="4 15">Belongs to the glycosyl hydrolase 47 family.</text>
</comment>
<feature type="active site" evidence="13">
    <location>
        <position position="289"/>
    </location>
</feature>
<evidence type="ECO:0000256" key="3">
    <source>
        <dbReference type="ARBA" id="ARBA00004922"/>
    </source>
</evidence>
<feature type="active site" description="Proton donor" evidence="13">
    <location>
        <position position="383"/>
    </location>
</feature>
<evidence type="ECO:0000256" key="6">
    <source>
        <dbReference type="ARBA" id="ARBA00022729"/>
    </source>
</evidence>
<dbReference type="OrthoDB" id="8118055at2759"/>
<evidence type="ECO:0000256" key="2">
    <source>
        <dbReference type="ARBA" id="ARBA00004240"/>
    </source>
</evidence>
<organism evidence="19 20">
    <name type="scientific">Anabarilius grahami</name>
    <name type="common">Kanglang fish</name>
    <name type="synonym">Barilius grahami</name>
    <dbReference type="NCBI Taxonomy" id="495550"/>
    <lineage>
        <taxon>Eukaryota</taxon>
        <taxon>Metazoa</taxon>
        <taxon>Chordata</taxon>
        <taxon>Craniata</taxon>
        <taxon>Vertebrata</taxon>
        <taxon>Euteleostomi</taxon>
        <taxon>Actinopterygii</taxon>
        <taxon>Neopterygii</taxon>
        <taxon>Teleostei</taxon>
        <taxon>Ostariophysi</taxon>
        <taxon>Cypriniformes</taxon>
        <taxon>Xenocyprididae</taxon>
        <taxon>Xenocypridinae</taxon>
        <taxon>Xenocypridinae incertae sedis</taxon>
        <taxon>Anabarilius</taxon>
    </lineage>
</organism>
<protein>
    <recommendedName>
        <fullName evidence="15">alpha-1,2-Mannosidase</fullName>
        <ecNumber evidence="15">3.2.1.-</ecNumber>
    </recommendedName>
</protein>
<dbReference type="Gene3D" id="3.50.30.30">
    <property type="match status" value="1"/>
</dbReference>
<evidence type="ECO:0000259" key="18">
    <source>
        <dbReference type="Pfam" id="PF02225"/>
    </source>
</evidence>
<dbReference type="EC" id="3.2.1.-" evidence="15"/>
<gene>
    <name evidence="19" type="ORF">DPX16_13168</name>
</gene>
<feature type="domain" description="PA" evidence="18">
    <location>
        <begin position="659"/>
        <end position="754"/>
    </location>
</feature>
<comment type="cofactor">
    <cofactor evidence="1 14">
        <name>Ca(2+)</name>
        <dbReference type="ChEBI" id="CHEBI:29108"/>
    </cofactor>
</comment>
<dbReference type="Gene3D" id="1.50.10.10">
    <property type="match status" value="1"/>
</dbReference>
<comment type="caution">
    <text evidence="19">The sequence shown here is derived from an EMBL/GenBank/DDBJ whole genome shotgun (WGS) entry which is preliminary data.</text>
</comment>
<dbReference type="InterPro" id="IPR003137">
    <property type="entry name" value="PA_domain"/>
</dbReference>
<dbReference type="SUPFAM" id="SSF48225">
    <property type="entry name" value="Seven-hairpin glycosidases"/>
    <property type="match status" value="1"/>
</dbReference>
<evidence type="ECO:0000256" key="15">
    <source>
        <dbReference type="RuleBase" id="RU361193"/>
    </source>
</evidence>
<comment type="subcellular location">
    <subcellularLocation>
        <location evidence="2">Endoplasmic reticulum</location>
    </subcellularLocation>
</comment>
<feature type="binding site" evidence="14">
    <location>
        <position position="487"/>
    </location>
    <ligand>
        <name>Ca(2+)</name>
        <dbReference type="ChEBI" id="CHEBI:29108"/>
    </ligand>
</feature>
<evidence type="ECO:0000313" key="20">
    <source>
        <dbReference type="Proteomes" id="UP000281406"/>
    </source>
</evidence>
<dbReference type="Pfam" id="PF02225">
    <property type="entry name" value="PA"/>
    <property type="match status" value="1"/>
</dbReference>
<evidence type="ECO:0000256" key="9">
    <source>
        <dbReference type="ARBA" id="ARBA00023180"/>
    </source>
</evidence>